<dbReference type="PANTHER" id="PTHR43861">
    <property type="entry name" value="TRANS-ACONITATE 2-METHYLTRANSFERASE-RELATED"/>
    <property type="match status" value="1"/>
</dbReference>
<dbReference type="EMBL" id="RCZC01000005">
    <property type="protein sequence ID" value="TPG51674.1"/>
    <property type="molecule type" value="Genomic_DNA"/>
</dbReference>
<protein>
    <submittedName>
        <fullName evidence="1">Methyltransferase domain-containing protein</fullName>
    </submittedName>
</protein>
<dbReference type="Gene3D" id="3.40.50.150">
    <property type="entry name" value="Vaccinia Virus protein VP39"/>
    <property type="match status" value="1"/>
</dbReference>
<gene>
    <name evidence="1" type="ORF">EAH76_16810</name>
</gene>
<dbReference type="RefSeq" id="WP_140851439.1">
    <property type="nucleotide sequence ID" value="NZ_RCZC01000005.1"/>
</dbReference>
<accession>A0A502FQI1</accession>
<name>A0A502FQI1_9SPHN</name>
<sequence>MLAWKPCLICTSRHTVHLQEIYLQRQETTTAQYYCMKCRSFFHQSNYAENDEAHRNDAQWLADHPSVENEIIAEEVVTRLGARRVFEAGCGVGDLLLAVERLGAAAQGVDPNPEAVMVAHQKGARVEAGYFSTLADPVDAIFALDVIEHVPDPRQFFHQLRDSVVDKGMIIVRVPEVNEADWHHLEGADRARDHVHTDPFIDNSVHINHFSAYGLEMMGESLGARYGGRIVGGCHLFRRL</sequence>
<proteinExistence type="predicted"/>
<dbReference type="AlphaFoldDB" id="A0A502FQI1"/>
<keyword evidence="1" id="KW-0489">Methyltransferase</keyword>
<dbReference type="OrthoDB" id="7583028at2"/>
<dbReference type="GO" id="GO:0032259">
    <property type="term" value="P:methylation"/>
    <property type="evidence" value="ECO:0007669"/>
    <property type="project" value="UniProtKB-KW"/>
</dbReference>
<evidence type="ECO:0000313" key="2">
    <source>
        <dbReference type="Proteomes" id="UP000319931"/>
    </source>
</evidence>
<dbReference type="Pfam" id="PF13489">
    <property type="entry name" value="Methyltransf_23"/>
    <property type="match status" value="1"/>
</dbReference>
<reference evidence="1 2" key="1">
    <citation type="journal article" date="2019" name="Environ. Microbiol.">
        <title>Species interactions and distinct microbial communities in high Arctic permafrost affected cryosols are associated with the CH4 and CO2 gas fluxes.</title>
        <authorList>
            <person name="Altshuler I."/>
            <person name="Hamel J."/>
            <person name="Turney S."/>
            <person name="Magnuson E."/>
            <person name="Levesque R."/>
            <person name="Greer C."/>
            <person name="Whyte L.G."/>
        </authorList>
    </citation>
    <scope>NUCLEOTIDE SEQUENCE [LARGE SCALE GENOMIC DNA]</scope>
    <source>
        <strain evidence="1 2">E6.1</strain>
    </source>
</reference>
<keyword evidence="1" id="KW-0808">Transferase</keyword>
<dbReference type="CDD" id="cd02440">
    <property type="entry name" value="AdoMet_MTases"/>
    <property type="match status" value="1"/>
</dbReference>
<dbReference type="SUPFAM" id="SSF53335">
    <property type="entry name" value="S-adenosyl-L-methionine-dependent methyltransferases"/>
    <property type="match status" value="1"/>
</dbReference>
<keyword evidence="2" id="KW-1185">Reference proteome</keyword>
<dbReference type="GO" id="GO:0008168">
    <property type="term" value="F:methyltransferase activity"/>
    <property type="evidence" value="ECO:0007669"/>
    <property type="project" value="UniProtKB-KW"/>
</dbReference>
<evidence type="ECO:0000313" key="1">
    <source>
        <dbReference type="EMBL" id="TPG51674.1"/>
    </source>
</evidence>
<comment type="caution">
    <text evidence="1">The sequence shown here is derived from an EMBL/GenBank/DDBJ whole genome shotgun (WGS) entry which is preliminary data.</text>
</comment>
<dbReference type="InterPro" id="IPR029063">
    <property type="entry name" value="SAM-dependent_MTases_sf"/>
</dbReference>
<organism evidence="1 2">
    <name type="scientific">Sphingomonas glacialis</name>
    <dbReference type="NCBI Taxonomy" id="658225"/>
    <lineage>
        <taxon>Bacteria</taxon>
        <taxon>Pseudomonadati</taxon>
        <taxon>Pseudomonadota</taxon>
        <taxon>Alphaproteobacteria</taxon>
        <taxon>Sphingomonadales</taxon>
        <taxon>Sphingomonadaceae</taxon>
        <taxon>Sphingomonas</taxon>
    </lineage>
</organism>
<dbReference type="Proteomes" id="UP000319931">
    <property type="component" value="Unassembled WGS sequence"/>
</dbReference>